<dbReference type="Pfam" id="PF00743">
    <property type="entry name" value="FMO-like"/>
    <property type="match status" value="1"/>
</dbReference>
<name>A0A9W9F602_9EURO</name>
<evidence type="ECO:0000313" key="5">
    <source>
        <dbReference type="EMBL" id="KAJ5094268.1"/>
    </source>
</evidence>
<organism evidence="5 6">
    <name type="scientific">Penicillium angulare</name>
    <dbReference type="NCBI Taxonomy" id="116970"/>
    <lineage>
        <taxon>Eukaryota</taxon>
        <taxon>Fungi</taxon>
        <taxon>Dikarya</taxon>
        <taxon>Ascomycota</taxon>
        <taxon>Pezizomycotina</taxon>
        <taxon>Eurotiomycetes</taxon>
        <taxon>Eurotiomycetidae</taxon>
        <taxon>Eurotiales</taxon>
        <taxon>Aspergillaceae</taxon>
        <taxon>Penicillium</taxon>
    </lineage>
</organism>
<dbReference type="Gene3D" id="3.50.50.60">
    <property type="entry name" value="FAD/NAD(P)-binding domain"/>
    <property type="match status" value="1"/>
</dbReference>
<keyword evidence="4" id="KW-0560">Oxidoreductase</keyword>
<dbReference type="OrthoDB" id="66881at2759"/>
<evidence type="ECO:0008006" key="7">
    <source>
        <dbReference type="Google" id="ProtNLM"/>
    </source>
</evidence>
<dbReference type="PANTHER" id="PTHR23023">
    <property type="entry name" value="DIMETHYLANILINE MONOOXYGENASE"/>
    <property type="match status" value="1"/>
</dbReference>
<dbReference type="AlphaFoldDB" id="A0A9W9F602"/>
<keyword evidence="2" id="KW-0285">Flavoprotein</keyword>
<dbReference type="InterPro" id="IPR036188">
    <property type="entry name" value="FAD/NAD-bd_sf"/>
</dbReference>
<comment type="caution">
    <text evidence="5">The sequence shown here is derived from an EMBL/GenBank/DDBJ whole genome shotgun (WGS) entry which is preliminary data.</text>
</comment>
<evidence type="ECO:0000256" key="4">
    <source>
        <dbReference type="ARBA" id="ARBA00023002"/>
    </source>
</evidence>
<evidence type="ECO:0000256" key="1">
    <source>
        <dbReference type="ARBA" id="ARBA00009183"/>
    </source>
</evidence>
<evidence type="ECO:0000256" key="3">
    <source>
        <dbReference type="ARBA" id="ARBA00022827"/>
    </source>
</evidence>
<dbReference type="SUPFAM" id="SSF51905">
    <property type="entry name" value="FAD/NAD(P)-binding domain"/>
    <property type="match status" value="1"/>
</dbReference>
<accession>A0A9W9F602</accession>
<sequence length="469" mass="52659">MKSSTLNTVDKVVSGDAGTSAENPIDALIIGAGPSGMVSLRNLLRDEPPLSVLAIERQEGPGGIWTGHIPEYSTLQDLVCEYECHGVKFPRREPQRRASRDQVAEFCEAYFKEFHLHEHVLWQHDVAHVEMVKPMLHKVDLRPFVEGLEKPVSRTVYTRSVLVCTGHNQVPYMPKFPGQETATFPIIHNNNIRDPKELPDSDIVVVGAGPSAMDIIQQACLTNESENVHLVARSPHWGAPDMWWPSLWKFGWTDLHLCRVLYRILPIFVVDSILYFTHFIWALIQGVPEWRPPFHEGASAKVGYILRSHLVPAYKKGQFKIHNGCGIKVIDGDKVILTDGTILTPKMFVAATGWSTESSYLPEGCEAGEYDSLAAADIERPLYLRFYDQDYPGIFYISVAAGFITYTENASYLSQAVNQILRGTWTPPSADDIKKNTKEVVLHHITLPGLIENDLEAAGFKDLRGKNYR</sequence>
<reference evidence="5" key="2">
    <citation type="journal article" date="2023" name="IMA Fungus">
        <title>Comparative genomic study of the Penicillium genus elucidates a diverse pangenome and 15 lateral gene transfer events.</title>
        <authorList>
            <person name="Petersen C."/>
            <person name="Sorensen T."/>
            <person name="Nielsen M.R."/>
            <person name="Sondergaard T.E."/>
            <person name="Sorensen J.L."/>
            <person name="Fitzpatrick D.A."/>
            <person name="Frisvad J.C."/>
            <person name="Nielsen K.L."/>
        </authorList>
    </citation>
    <scope>NUCLEOTIDE SEQUENCE</scope>
    <source>
        <strain evidence="5">IBT 30069</strain>
    </source>
</reference>
<protein>
    <recommendedName>
        <fullName evidence="7">FAD/NAD(P)-binding domain-containing protein</fullName>
    </recommendedName>
</protein>
<proteinExistence type="inferred from homology"/>
<keyword evidence="3" id="KW-0274">FAD</keyword>
<keyword evidence="6" id="KW-1185">Reference proteome</keyword>
<dbReference type="GO" id="GO:0050661">
    <property type="term" value="F:NADP binding"/>
    <property type="evidence" value="ECO:0007669"/>
    <property type="project" value="InterPro"/>
</dbReference>
<dbReference type="EMBL" id="JAPQKH010000006">
    <property type="protein sequence ID" value="KAJ5094268.1"/>
    <property type="molecule type" value="Genomic_DNA"/>
</dbReference>
<dbReference type="GO" id="GO:0004499">
    <property type="term" value="F:N,N-dimethylaniline monooxygenase activity"/>
    <property type="evidence" value="ECO:0007669"/>
    <property type="project" value="InterPro"/>
</dbReference>
<dbReference type="GO" id="GO:0050660">
    <property type="term" value="F:flavin adenine dinucleotide binding"/>
    <property type="evidence" value="ECO:0007669"/>
    <property type="project" value="InterPro"/>
</dbReference>
<evidence type="ECO:0000256" key="2">
    <source>
        <dbReference type="ARBA" id="ARBA00022630"/>
    </source>
</evidence>
<gene>
    <name evidence="5" type="ORF">N7456_010129</name>
</gene>
<evidence type="ECO:0000313" key="6">
    <source>
        <dbReference type="Proteomes" id="UP001149165"/>
    </source>
</evidence>
<comment type="similarity">
    <text evidence="1">Belongs to the FMO family.</text>
</comment>
<reference evidence="5" key="1">
    <citation type="submission" date="2022-11" db="EMBL/GenBank/DDBJ databases">
        <authorList>
            <person name="Petersen C."/>
        </authorList>
    </citation>
    <scope>NUCLEOTIDE SEQUENCE</scope>
    <source>
        <strain evidence="5">IBT 30069</strain>
    </source>
</reference>
<dbReference type="InterPro" id="IPR050346">
    <property type="entry name" value="FMO-like"/>
</dbReference>
<dbReference type="Proteomes" id="UP001149165">
    <property type="component" value="Unassembled WGS sequence"/>
</dbReference>
<dbReference type="InterPro" id="IPR020946">
    <property type="entry name" value="Flavin_mOase-like"/>
</dbReference>